<dbReference type="Gene3D" id="3.30.530.20">
    <property type="match status" value="1"/>
</dbReference>
<reference evidence="2" key="1">
    <citation type="journal article" date="2019" name="Int. J. Syst. Evol. Microbiol.">
        <title>The Global Catalogue of Microorganisms (GCM) 10K type strain sequencing project: providing services to taxonomists for standard genome sequencing and annotation.</title>
        <authorList>
            <consortium name="The Broad Institute Genomics Platform"/>
            <consortium name="The Broad Institute Genome Sequencing Center for Infectious Disease"/>
            <person name="Wu L."/>
            <person name="Ma J."/>
        </authorList>
    </citation>
    <scope>NUCLEOTIDE SEQUENCE [LARGE SCALE GENOMIC DNA]</scope>
    <source>
        <strain evidence="2">KCTC 23298</strain>
    </source>
</reference>
<dbReference type="PANTHER" id="PTHR38588:SF1">
    <property type="entry name" value="BLL0334 PROTEIN"/>
    <property type="match status" value="1"/>
</dbReference>
<name>A0ABQ3FST0_9RHOB</name>
<gene>
    <name evidence="1" type="ORF">GCM10007291_46710</name>
</gene>
<protein>
    <submittedName>
        <fullName evidence="1">Carbon monoxide dehydrogenase</fullName>
    </submittedName>
</protein>
<comment type="caution">
    <text evidence="1">The sequence shown here is derived from an EMBL/GenBank/DDBJ whole genome shotgun (WGS) entry which is preliminary data.</text>
</comment>
<dbReference type="PANTHER" id="PTHR38588">
    <property type="entry name" value="BLL0334 PROTEIN"/>
    <property type="match status" value="1"/>
</dbReference>
<proteinExistence type="predicted"/>
<dbReference type="InterPro" id="IPR023393">
    <property type="entry name" value="START-like_dom_sf"/>
</dbReference>
<dbReference type="Pfam" id="PF06240">
    <property type="entry name" value="COXG"/>
    <property type="match status" value="1"/>
</dbReference>
<organism evidence="1 2">
    <name type="scientific">Gemmobacter nanjingensis</name>
    <dbReference type="NCBI Taxonomy" id="488454"/>
    <lineage>
        <taxon>Bacteria</taxon>
        <taxon>Pseudomonadati</taxon>
        <taxon>Pseudomonadota</taxon>
        <taxon>Alphaproteobacteria</taxon>
        <taxon>Rhodobacterales</taxon>
        <taxon>Paracoccaceae</taxon>
        <taxon>Gemmobacter</taxon>
    </lineage>
</organism>
<dbReference type="SUPFAM" id="SSF55961">
    <property type="entry name" value="Bet v1-like"/>
    <property type="match status" value="1"/>
</dbReference>
<keyword evidence="2" id="KW-1185">Reference proteome</keyword>
<sequence>MELTGSHSLSQPPETVWRALFEPEVLARAIPGCEALEKTSDDAFTATVKLKIGPVSARFKGEVELADKEPPFACTLSGKGSGGIAGFAKGAARVTLAPEGEGTLLTYTAEALLGGKLAALGSRLIQATAAKLADEFFTRFAEVLNETTTTTD</sequence>
<dbReference type="EMBL" id="BMYI01000029">
    <property type="protein sequence ID" value="GHC39635.1"/>
    <property type="molecule type" value="Genomic_DNA"/>
</dbReference>
<dbReference type="RefSeq" id="WP_189382644.1">
    <property type="nucleotide sequence ID" value="NZ_BMYI01000029.1"/>
</dbReference>
<dbReference type="InterPro" id="IPR010419">
    <property type="entry name" value="CO_DH_gsu"/>
</dbReference>
<dbReference type="CDD" id="cd05018">
    <property type="entry name" value="CoxG"/>
    <property type="match status" value="1"/>
</dbReference>
<evidence type="ECO:0000313" key="2">
    <source>
        <dbReference type="Proteomes" id="UP000658305"/>
    </source>
</evidence>
<evidence type="ECO:0000313" key="1">
    <source>
        <dbReference type="EMBL" id="GHC39635.1"/>
    </source>
</evidence>
<dbReference type="Proteomes" id="UP000658305">
    <property type="component" value="Unassembled WGS sequence"/>
</dbReference>
<accession>A0ABQ3FST0</accession>